<feature type="region of interest" description="Disordered" evidence="1">
    <location>
        <begin position="718"/>
        <end position="738"/>
    </location>
</feature>
<organism evidence="3">
    <name type="scientific">Brassica oleracea</name>
    <name type="common">Wild cabbage</name>
    <dbReference type="NCBI Taxonomy" id="3712"/>
    <lineage>
        <taxon>Eukaryota</taxon>
        <taxon>Viridiplantae</taxon>
        <taxon>Streptophyta</taxon>
        <taxon>Embryophyta</taxon>
        <taxon>Tracheophyta</taxon>
        <taxon>Spermatophyta</taxon>
        <taxon>Magnoliopsida</taxon>
        <taxon>eudicotyledons</taxon>
        <taxon>Gunneridae</taxon>
        <taxon>Pentapetalae</taxon>
        <taxon>rosids</taxon>
        <taxon>malvids</taxon>
        <taxon>Brassicales</taxon>
        <taxon>Brassicaceae</taxon>
        <taxon>Brassiceae</taxon>
        <taxon>Brassica</taxon>
    </lineage>
</organism>
<proteinExistence type="predicted"/>
<gene>
    <name evidence="3" type="ORF">26.t00071</name>
</gene>
<feature type="compositionally biased region" description="Acidic residues" evidence="1">
    <location>
        <begin position="913"/>
        <end position="924"/>
    </location>
</feature>
<dbReference type="PANTHER" id="PTHR31917:SF149">
    <property type="entry name" value="AGENET DOMAIN-CONTAINING PROTEIN"/>
    <property type="match status" value="1"/>
</dbReference>
<feature type="compositionally biased region" description="Basic and acidic residues" evidence="1">
    <location>
        <begin position="1011"/>
        <end position="1022"/>
    </location>
</feature>
<dbReference type="SMART" id="SM00743">
    <property type="entry name" value="Agenet"/>
    <property type="match status" value="3"/>
</dbReference>
<evidence type="ECO:0000256" key="1">
    <source>
        <dbReference type="SAM" id="MobiDB-lite"/>
    </source>
</evidence>
<dbReference type="CDD" id="cd20405">
    <property type="entry name" value="Tudor_Agenet_AtDUF_rpt1_3"/>
    <property type="match status" value="1"/>
</dbReference>
<evidence type="ECO:0000313" key="3">
    <source>
        <dbReference type="EMBL" id="ABD65016.1"/>
    </source>
</evidence>
<feature type="compositionally biased region" description="Basic residues" evidence="1">
    <location>
        <begin position="871"/>
        <end position="891"/>
    </location>
</feature>
<feature type="compositionally biased region" description="Acidic residues" evidence="1">
    <location>
        <begin position="855"/>
        <end position="866"/>
    </location>
</feature>
<feature type="compositionally biased region" description="Basic and acidic residues" evidence="1">
    <location>
        <begin position="780"/>
        <end position="791"/>
    </location>
</feature>
<dbReference type="PANTHER" id="PTHR31917">
    <property type="entry name" value="AGENET DOMAIN-CONTAINING PROTEIN-RELATED"/>
    <property type="match status" value="1"/>
</dbReference>
<feature type="compositionally biased region" description="Basic residues" evidence="1">
    <location>
        <begin position="929"/>
        <end position="945"/>
    </location>
</feature>
<accession>Q2A9L5</accession>
<protein>
    <submittedName>
        <fullName evidence="3">Agenet domain containing protein</fullName>
    </submittedName>
</protein>
<feature type="compositionally biased region" description="Basic and acidic residues" evidence="1">
    <location>
        <begin position="298"/>
        <end position="307"/>
    </location>
</feature>
<feature type="compositionally biased region" description="Basic residues" evidence="1">
    <location>
        <begin position="976"/>
        <end position="986"/>
    </location>
</feature>
<dbReference type="InterPro" id="IPR014002">
    <property type="entry name" value="Agenet_dom_plant"/>
</dbReference>
<feature type="compositionally biased region" description="Basic residues" evidence="1">
    <location>
        <begin position="1034"/>
        <end position="1044"/>
    </location>
</feature>
<dbReference type="CDD" id="cd20406">
    <property type="entry name" value="Tudor_Agenet_AtDUF_rpt2_4"/>
    <property type="match status" value="2"/>
</dbReference>
<dbReference type="EMBL" id="AC183495">
    <property type="protein sequence ID" value="ABD65016.1"/>
    <property type="molecule type" value="Genomic_DNA"/>
</dbReference>
<feature type="compositionally biased region" description="Acidic residues" evidence="1">
    <location>
        <begin position="287"/>
        <end position="297"/>
    </location>
</feature>
<name>Q2A9L5_BRAOL</name>
<dbReference type="AlphaFoldDB" id="Q2A9L5"/>
<dbReference type="Pfam" id="PF05641">
    <property type="entry name" value="Agenet"/>
    <property type="match status" value="1"/>
</dbReference>
<feature type="domain" description="Agenet" evidence="2">
    <location>
        <begin position="87"/>
        <end position="143"/>
    </location>
</feature>
<feature type="region of interest" description="Disordered" evidence="1">
    <location>
        <begin position="268"/>
        <end position="327"/>
    </location>
</feature>
<feature type="compositionally biased region" description="Acidic residues" evidence="1">
    <location>
        <begin position="830"/>
        <end position="844"/>
    </location>
</feature>
<sequence>MEKNLKKKGKLFSIAKDCEVEVSLQEDGFKGSWFRAILEQNPMRVKGKKLRVCYKTLFNEDGVNPCKETIERCFIRSVPPECLNEGVVFKEGSVVDAYFNNGWWTGLIIVERPDGSFFIYFDDPPDIMRFIRSQLRPPANWIGSEWVKSKNKVLSQHIFRTGKLIEMTPEISETEGKHSIVDICKIMPSPPRDLCAEYSLNDYVEVVVTHGWRKGRVMEILLENNYKVYFTATKEDAVFNYTEIRLSMEWLDGGSWIRAHEREFENNAVTPIRPAQESPSNTLVLESNEDDTVNDDATEIKSSRESHSNTSFLEATETETQNHEPVDGVELPLPHESDDMMDDVATPIIDPQEIPRGERMSKSDDKIALPKRISEPGTNGGVLDRINKRSNLKLVGTVENVLGREFKKLEDSFLAPVIKMGMRQKYMVFSRHLIHHLLLRRIDIGKKDFWFSFGEQLMRFSLREFHLAMGLPCVVDKDEEEVETSETKNKKKDPWMKKNQTLNTLLNLLVKKSTKLTADQRLRLGATILVEGILMASNPVTSIPEELLLRARNFKEFCKYPWGNLAFDYLWEEVESFTYTKLTEKDQYAICGFIYPLQLWALSSVNQPGTFDKMEEVDVKCIFGDPELHSDLVEDVDSEFGRVVDLVKRGYRLKREDWLNGSVDIAVAEAEVDENNSAPGIDATDQEKIKFLTKMVVSLEEKVKYLEGLLNIRGETVKETEKSKETEADTKTKNADYKSDETEFLQNYIDAKRQEIAKGKKNGVRPPREVDHQDEDDIEVEHGAKESDTSKVNEPQEENKHHEEDDTEVDVDDSAKGNENSETNKGHTQEEEEQQQEDDTEVNADVDVGAKESENSETNEDGEVNEDASKKPVKVTKKCGRGNKGKKKSVKPPREVQQQVEDDAEIGAKESENPETNEDGEMNEDASKKPVKVTKKRGRGNKGMKKGVTPPREVQQQVEDDADVDDGEVNEDASKKPVKGTKKHGRETKGMKKGVAPTREVQQQVEDDAEVDAKESENPKTDEDGEVNEDASKKQVKFTKKRGRVTKEPNVDTSKSKRQKKQEDSAADAIGRVLEDLKKNQLEASRI</sequence>
<dbReference type="InterPro" id="IPR008395">
    <property type="entry name" value="Agenet-like_dom"/>
</dbReference>
<feature type="compositionally biased region" description="Acidic residues" evidence="1">
    <location>
        <begin position="958"/>
        <end position="971"/>
    </location>
</feature>
<reference evidence="3" key="1">
    <citation type="submission" date="2006-03" db="EMBL/GenBank/DDBJ databases">
        <title>Comparative genomics of Brassica oleracea and Arabidopsis thaliana reveals gene loss, fragmentation and dispersal following polyploidy.</title>
        <authorList>
            <person name="Town C.D."/>
            <person name="Cheung F."/>
            <person name="Maiti R."/>
            <person name="Crabtree J."/>
            <person name="Haas B.J."/>
            <person name="Wortman J.R."/>
            <person name="Hine E.E."/>
            <person name="Althoff R."/>
            <person name="Arbogast T."/>
            <person name="Tallon L.J."/>
            <person name="Teresa U.T."/>
            <person name="Trick M."/>
            <person name="Bancroft I."/>
        </authorList>
    </citation>
    <scope>NUCLEOTIDE SEQUENCE</scope>
</reference>
<evidence type="ECO:0000259" key="2">
    <source>
        <dbReference type="SMART" id="SM00743"/>
    </source>
</evidence>
<feature type="region of interest" description="Disordered" evidence="1">
    <location>
        <begin position="756"/>
        <end position="1067"/>
    </location>
</feature>
<dbReference type="Pfam" id="PF09331">
    <property type="entry name" value="DUF1985"/>
    <property type="match status" value="1"/>
</dbReference>
<feature type="domain" description="Agenet" evidence="2">
    <location>
        <begin position="12"/>
        <end position="83"/>
    </location>
</feature>
<feature type="domain" description="Agenet" evidence="2">
    <location>
        <begin position="196"/>
        <end position="252"/>
    </location>
</feature>
<dbReference type="InterPro" id="IPR015410">
    <property type="entry name" value="DUF1985"/>
</dbReference>